<proteinExistence type="predicted"/>
<accession>A0ABP6LGL2</accession>
<protein>
    <submittedName>
        <fullName evidence="2">Uncharacterized protein</fullName>
    </submittedName>
</protein>
<sequence>MLSPPKGSTEHAHATVSVSALGALDLLQVAATGLKPGKDYMLWLAGQRTAPFGRRQALTMFTANTAGAQISQAIGLMREVLTPPKSSKSTPDRRYPIITPAGSATAAAVQDEHQAMPRPKGSSPEPDPAAGDTQR</sequence>
<dbReference type="Proteomes" id="UP001501532">
    <property type="component" value="Unassembled WGS sequence"/>
</dbReference>
<organism evidence="2 3">
    <name type="scientific">Streptomyces glomeratus</name>
    <dbReference type="NCBI Taxonomy" id="284452"/>
    <lineage>
        <taxon>Bacteria</taxon>
        <taxon>Bacillati</taxon>
        <taxon>Actinomycetota</taxon>
        <taxon>Actinomycetes</taxon>
        <taxon>Kitasatosporales</taxon>
        <taxon>Streptomycetaceae</taxon>
        <taxon>Streptomyces</taxon>
    </lineage>
</organism>
<evidence type="ECO:0000313" key="3">
    <source>
        <dbReference type="Proteomes" id="UP001501532"/>
    </source>
</evidence>
<keyword evidence="3" id="KW-1185">Reference proteome</keyword>
<feature type="region of interest" description="Disordered" evidence="1">
    <location>
        <begin position="82"/>
        <end position="135"/>
    </location>
</feature>
<evidence type="ECO:0000256" key="1">
    <source>
        <dbReference type="SAM" id="MobiDB-lite"/>
    </source>
</evidence>
<reference evidence="3" key="1">
    <citation type="journal article" date="2019" name="Int. J. Syst. Evol. Microbiol.">
        <title>The Global Catalogue of Microorganisms (GCM) 10K type strain sequencing project: providing services to taxonomists for standard genome sequencing and annotation.</title>
        <authorList>
            <consortium name="The Broad Institute Genomics Platform"/>
            <consortium name="The Broad Institute Genome Sequencing Center for Infectious Disease"/>
            <person name="Wu L."/>
            <person name="Ma J."/>
        </authorList>
    </citation>
    <scope>NUCLEOTIDE SEQUENCE [LARGE SCALE GENOMIC DNA]</scope>
    <source>
        <strain evidence="3">JCM 9091</strain>
    </source>
</reference>
<comment type="caution">
    <text evidence="2">The sequence shown here is derived from an EMBL/GenBank/DDBJ whole genome shotgun (WGS) entry which is preliminary data.</text>
</comment>
<dbReference type="EMBL" id="BAAAUF010000019">
    <property type="protein sequence ID" value="GAA3043359.1"/>
    <property type="molecule type" value="Genomic_DNA"/>
</dbReference>
<dbReference type="RefSeq" id="WP_234519593.1">
    <property type="nucleotide sequence ID" value="NZ_BAAAUF010000019.1"/>
</dbReference>
<gene>
    <name evidence="2" type="ORF">GCM10010448_27730</name>
</gene>
<evidence type="ECO:0000313" key="2">
    <source>
        <dbReference type="EMBL" id="GAA3043359.1"/>
    </source>
</evidence>
<name>A0ABP6LGL2_9ACTN</name>